<reference evidence="1" key="1">
    <citation type="journal article" date="2018" name="Nat. Commun.">
        <title>Structural conservation in a membrane-enveloped filamentous virus infecting a hyperthermophilic acidophile.</title>
        <authorList>
            <person name="Liu Y."/>
            <person name="Osinski T."/>
            <person name="Wang F."/>
            <person name="Krupovic M."/>
            <person name="Schouten S."/>
            <person name="Kasson P."/>
            <person name="Prangishvili D."/>
            <person name="Egelman E.H."/>
        </authorList>
    </citation>
    <scope>NUCLEOTIDE SEQUENCE [LARGE SCALE GENOMIC DNA]</scope>
    <source>
        <strain evidence="1">S48</strain>
    </source>
</reference>
<organism evidence="1">
    <name type="scientific">Sulfolobus filamentous virus 1</name>
    <name type="common">SFV1</name>
    <name type="synonym">Sulfolobus virus SFV-1</name>
    <dbReference type="NCBI Taxonomy" id="2304198"/>
    <lineage>
        <taxon>Viruses</taxon>
        <taxon>Adnaviria</taxon>
        <taxon>Zilligvirae</taxon>
        <taxon>Taleaviricota</taxon>
        <taxon>Tokiviricetes</taxon>
        <taxon>Ligamenvirales</taxon>
        <taxon>Lipothrixviridae</taxon>
        <taxon>Alphalipothrixvirus</taxon>
        <taxon>Alphalipothrixvirus beppuense</taxon>
    </lineage>
</organism>
<evidence type="ECO:0000313" key="1">
    <source>
        <dbReference type="EMBL" id="AXQ00109.1"/>
    </source>
</evidence>
<keyword evidence="2" id="KW-1185">Reference proteome</keyword>
<proteinExistence type="predicted"/>
<dbReference type="EMBL" id="MH447526">
    <property type="protein sequence ID" value="AXQ00109.1"/>
    <property type="molecule type" value="Genomic_DNA"/>
</dbReference>
<gene>
    <name evidence="1" type="ORF">SFV1gp27</name>
</gene>
<organismHost>
    <name type="scientific">Saccharolobus shibatae</name>
    <dbReference type="NCBI Taxonomy" id="2286"/>
</organismHost>
<evidence type="ECO:0000313" key="2">
    <source>
        <dbReference type="Proteomes" id="UP000263690"/>
    </source>
</evidence>
<protein>
    <submittedName>
        <fullName evidence="1">Uncharacterized protein</fullName>
    </submittedName>
</protein>
<sequence>MQTEYNAQQIADCLYYIANIYMNEDKDKAYKLITDVINSLDKEKKKTVIKFFIHLMKDLA</sequence>
<accession>A0A346LU66</accession>
<name>A0A346LU66_SUFV1</name>
<dbReference type="Proteomes" id="UP000263690">
    <property type="component" value="Segment"/>
</dbReference>